<evidence type="ECO:0000256" key="4">
    <source>
        <dbReference type="ARBA" id="ARBA00023175"/>
    </source>
</evidence>
<keyword evidence="2 5" id="KW-0547">Nucleotide-binding</keyword>
<dbReference type="GO" id="GO:0005634">
    <property type="term" value="C:nucleus"/>
    <property type="evidence" value="ECO:0007669"/>
    <property type="project" value="TreeGrafter"/>
</dbReference>
<dbReference type="InterPro" id="IPR036961">
    <property type="entry name" value="Kinesin_motor_dom_sf"/>
</dbReference>
<dbReference type="SUPFAM" id="SSF52540">
    <property type="entry name" value="P-loop containing nucleoside triphosphate hydrolases"/>
    <property type="match status" value="1"/>
</dbReference>
<gene>
    <name evidence="10" type="ORF">INT47_005307</name>
</gene>
<evidence type="ECO:0000313" key="11">
    <source>
        <dbReference type="Proteomes" id="UP000603453"/>
    </source>
</evidence>
<feature type="region of interest" description="Disordered" evidence="8">
    <location>
        <begin position="712"/>
        <end position="767"/>
    </location>
</feature>
<evidence type="ECO:0000256" key="6">
    <source>
        <dbReference type="RuleBase" id="RU000394"/>
    </source>
</evidence>
<dbReference type="GO" id="GO:0003777">
    <property type="term" value="F:microtubule motor activity"/>
    <property type="evidence" value="ECO:0007669"/>
    <property type="project" value="InterPro"/>
</dbReference>
<dbReference type="Gene3D" id="3.40.850.10">
    <property type="entry name" value="Kinesin motor domain"/>
    <property type="match status" value="1"/>
</dbReference>
<proteinExistence type="inferred from homology"/>
<accession>A0A8H7V9B7</accession>
<evidence type="ECO:0000256" key="3">
    <source>
        <dbReference type="ARBA" id="ARBA00022840"/>
    </source>
</evidence>
<feature type="non-terminal residue" evidence="10">
    <location>
        <position position="1"/>
    </location>
</feature>
<evidence type="ECO:0000313" key="10">
    <source>
        <dbReference type="EMBL" id="KAG2205989.1"/>
    </source>
</evidence>
<feature type="binding site" evidence="5">
    <location>
        <begin position="125"/>
        <end position="132"/>
    </location>
    <ligand>
        <name>ATP</name>
        <dbReference type="ChEBI" id="CHEBI:30616"/>
    </ligand>
</feature>
<dbReference type="PROSITE" id="PS00411">
    <property type="entry name" value="KINESIN_MOTOR_1"/>
    <property type="match status" value="1"/>
</dbReference>
<protein>
    <recommendedName>
        <fullName evidence="6">Kinesin-like protein</fullName>
    </recommendedName>
</protein>
<keyword evidence="7" id="KW-0175">Coiled coil</keyword>
<dbReference type="GO" id="GO:0016887">
    <property type="term" value="F:ATP hydrolysis activity"/>
    <property type="evidence" value="ECO:0007669"/>
    <property type="project" value="TreeGrafter"/>
</dbReference>
<reference evidence="10" key="1">
    <citation type="submission" date="2020-12" db="EMBL/GenBank/DDBJ databases">
        <title>Metabolic potential, ecology and presence of endohyphal bacteria is reflected in genomic diversity of Mucoromycotina.</title>
        <authorList>
            <person name="Muszewska A."/>
            <person name="Okrasinska A."/>
            <person name="Steczkiewicz K."/>
            <person name="Drgas O."/>
            <person name="Orlowska M."/>
            <person name="Perlinska-Lenart U."/>
            <person name="Aleksandrzak-Piekarczyk T."/>
            <person name="Szatraj K."/>
            <person name="Zielenkiewicz U."/>
            <person name="Pilsyk S."/>
            <person name="Malc E."/>
            <person name="Mieczkowski P."/>
            <person name="Kruszewska J.S."/>
            <person name="Biernat P."/>
            <person name="Pawlowska J."/>
        </authorList>
    </citation>
    <scope>NUCLEOTIDE SEQUENCE</scope>
    <source>
        <strain evidence="10">WA0000017839</strain>
    </source>
</reference>
<dbReference type="PRINTS" id="PR00380">
    <property type="entry name" value="KINESINHEAVY"/>
</dbReference>
<dbReference type="GO" id="GO:0005874">
    <property type="term" value="C:microtubule"/>
    <property type="evidence" value="ECO:0007669"/>
    <property type="project" value="UniProtKB-KW"/>
</dbReference>
<comment type="caution">
    <text evidence="10">The sequence shown here is derived from an EMBL/GenBank/DDBJ whole genome shotgun (WGS) entry which is preliminary data.</text>
</comment>
<evidence type="ECO:0000256" key="8">
    <source>
        <dbReference type="SAM" id="MobiDB-lite"/>
    </source>
</evidence>
<dbReference type="SMART" id="SM00129">
    <property type="entry name" value="KISc"/>
    <property type="match status" value="1"/>
</dbReference>
<dbReference type="InterPro" id="IPR001752">
    <property type="entry name" value="Kinesin_motor_dom"/>
</dbReference>
<evidence type="ECO:0000256" key="2">
    <source>
        <dbReference type="ARBA" id="ARBA00022741"/>
    </source>
</evidence>
<dbReference type="PANTHER" id="PTHR24115">
    <property type="entry name" value="KINESIN-RELATED"/>
    <property type="match status" value="1"/>
</dbReference>
<dbReference type="Proteomes" id="UP000603453">
    <property type="component" value="Unassembled WGS sequence"/>
</dbReference>
<keyword evidence="3 5" id="KW-0067">ATP-binding</keyword>
<dbReference type="GO" id="GO:0005524">
    <property type="term" value="F:ATP binding"/>
    <property type="evidence" value="ECO:0007669"/>
    <property type="project" value="UniProtKB-UniRule"/>
</dbReference>
<dbReference type="OrthoDB" id="123929at2759"/>
<evidence type="ECO:0000256" key="7">
    <source>
        <dbReference type="SAM" id="Coils"/>
    </source>
</evidence>
<feature type="compositionally biased region" description="Acidic residues" evidence="8">
    <location>
        <begin position="733"/>
        <end position="746"/>
    </location>
</feature>
<dbReference type="AlphaFoldDB" id="A0A8H7V9B7"/>
<dbReference type="InterPro" id="IPR027417">
    <property type="entry name" value="P-loop_NTPase"/>
</dbReference>
<dbReference type="GO" id="GO:0008017">
    <property type="term" value="F:microtubule binding"/>
    <property type="evidence" value="ECO:0007669"/>
    <property type="project" value="InterPro"/>
</dbReference>
<comment type="similarity">
    <text evidence="5 6">Belongs to the TRAFAC class myosin-kinesin ATPase superfamily. Kinesin family.</text>
</comment>
<dbReference type="GO" id="GO:0005871">
    <property type="term" value="C:kinesin complex"/>
    <property type="evidence" value="ECO:0007669"/>
    <property type="project" value="TreeGrafter"/>
</dbReference>
<organism evidence="10 11">
    <name type="scientific">Mucor saturninus</name>
    <dbReference type="NCBI Taxonomy" id="64648"/>
    <lineage>
        <taxon>Eukaryota</taxon>
        <taxon>Fungi</taxon>
        <taxon>Fungi incertae sedis</taxon>
        <taxon>Mucoromycota</taxon>
        <taxon>Mucoromycotina</taxon>
        <taxon>Mucoromycetes</taxon>
        <taxon>Mucorales</taxon>
        <taxon>Mucorineae</taxon>
        <taxon>Mucoraceae</taxon>
        <taxon>Mucor</taxon>
    </lineage>
</organism>
<sequence>SSGRSILSPRRRSLTQNCKRQVDEAQRYTNYNAEKEPIKAYLRLRPTLNEQAEEPYIKITNDVEISMTPPLNSNAYRTRHRAPEKYRFTKVFKDTVNQGTFFEETTLDLVKDVLNGDNALIFAYGVTNSGKTFTVMGNEENAGLLPRALHIMLNSIQHLKSEAKIKPVMHSLAQTYDDDSEENRDILNLCNIETHTMDPCTIDIDTNFEYGIWVSFIEVYNEQVYDLLDTTKSSKRNQLHLKYEQRSGNKYVAEMNRVRVHTFEEAYAIMKLGQKNRQVFSTLMNQTSSRSHSIFTIHVVKCPIMEEFIIEDPHCVTVSKLSIVDLAGSERYKNTNSTGQRLKEAGNINKSLMVLGQCMEVLRLNQIKAEMGKNTAVVPFRHSKLTELFKSTFEGNGKAVIIVNVNPFDTGFDENSHVMKFAAVAKDITTWKQMQSKILDLQQIETSTKRRRHHESQEDLLAQLDVLRNKVKKLETLQMRATHAEMKGHKELKEMEEMYLLALKRESDQMEIQISDKLNNTIDERDSDFLTTIQQRQQILSNDLNYLKLRIEENKQSLVQEISEGLSPAEDDDDDLQKENDDPVIRGETTASFQSFLSLRKQLRKSIFKREELCKDADTIMNQVEKFDGVTFELAKDTKMGKLLKLIAQEEFEKDPYQIRNRAIRLFKRYAQLPMEPAPEPPRKEFSAMTFSGTHDHPSPTPVSFNVGFNVATEKGPCEEEASDQHQLSSMSVEEDGDDDNDEDDRSSDIEKVPSTATRHKKRRYVI</sequence>
<name>A0A8H7V9B7_9FUNG</name>
<dbReference type="InterPro" id="IPR019821">
    <property type="entry name" value="Kinesin_motor_CS"/>
</dbReference>
<dbReference type="PANTHER" id="PTHR24115:SF1008">
    <property type="entry name" value="KINESIN-LIKE PROTEIN SUBITO"/>
    <property type="match status" value="1"/>
</dbReference>
<dbReference type="EMBL" id="JAEPRD010000033">
    <property type="protein sequence ID" value="KAG2205989.1"/>
    <property type="molecule type" value="Genomic_DNA"/>
</dbReference>
<feature type="coiled-coil region" evidence="7">
    <location>
        <begin position="457"/>
        <end position="520"/>
    </location>
</feature>
<keyword evidence="11" id="KW-1185">Reference proteome</keyword>
<dbReference type="Pfam" id="PF00225">
    <property type="entry name" value="Kinesin"/>
    <property type="match status" value="1"/>
</dbReference>
<keyword evidence="4 5" id="KW-0505">Motor protein</keyword>
<feature type="domain" description="Kinesin motor" evidence="9">
    <location>
        <begin position="37"/>
        <end position="428"/>
    </location>
</feature>
<evidence type="ECO:0000256" key="5">
    <source>
        <dbReference type="PROSITE-ProRule" id="PRU00283"/>
    </source>
</evidence>
<dbReference type="PROSITE" id="PS50067">
    <property type="entry name" value="KINESIN_MOTOR_2"/>
    <property type="match status" value="1"/>
</dbReference>
<keyword evidence="1 6" id="KW-0493">Microtubule</keyword>
<evidence type="ECO:0000259" key="9">
    <source>
        <dbReference type="PROSITE" id="PS50067"/>
    </source>
</evidence>
<evidence type="ECO:0000256" key="1">
    <source>
        <dbReference type="ARBA" id="ARBA00022701"/>
    </source>
</evidence>
<dbReference type="InterPro" id="IPR027640">
    <property type="entry name" value="Kinesin-like_fam"/>
</dbReference>
<feature type="compositionally biased region" description="Basic residues" evidence="8">
    <location>
        <begin position="758"/>
        <end position="767"/>
    </location>
</feature>
<dbReference type="GO" id="GO:0007018">
    <property type="term" value="P:microtubule-based movement"/>
    <property type="evidence" value="ECO:0007669"/>
    <property type="project" value="InterPro"/>
</dbReference>